<dbReference type="AlphaFoldDB" id="A0A8H7R6Y2"/>
<gene>
    <name evidence="1" type="ORF">INT47_005908</name>
</gene>
<proteinExistence type="predicted"/>
<protein>
    <submittedName>
        <fullName evidence="1">Uncharacterized protein</fullName>
    </submittedName>
</protein>
<accession>A0A8H7R6Y2</accession>
<comment type="caution">
    <text evidence="1">The sequence shown here is derived from an EMBL/GenBank/DDBJ whole genome shotgun (WGS) entry which is preliminary data.</text>
</comment>
<name>A0A8H7R6Y2_9FUNG</name>
<evidence type="ECO:0000313" key="1">
    <source>
        <dbReference type="EMBL" id="KAG2205534.1"/>
    </source>
</evidence>
<reference evidence="1" key="1">
    <citation type="submission" date="2020-12" db="EMBL/GenBank/DDBJ databases">
        <title>Metabolic potential, ecology and presence of endohyphal bacteria is reflected in genomic diversity of Mucoromycotina.</title>
        <authorList>
            <person name="Muszewska A."/>
            <person name="Okrasinska A."/>
            <person name="Steczkiewicz K."/>
            <person name="Drgas O."/>
            <person name="Orlowska M."/>
            <person name="Perlinska-Lenart U."/>
            <person name="Aleksandrzak-Piekarczyk T."/>
            <person name="Szatraj K."/>
            <person name="Zielenkiewicz U."/>
            <person name="Pilsyk S."/>
            <person name="Malc E."/>
            <person name="Mieczkowski P."/>
            <person name="Kruszewska J.S."/>
            <person name="Biernat P."/>
            <person name="Pawlowska J."/>
        </authorList>
    </citation>
    <scope>NUCLEOTIDE SEQUENCE</scope>
    <source>
        <strain evidence="1">WA0000017839</strain>
    </source>
</reference>
<keyword evidence="2" id="KW-1185">Reference proteome</keyword>
<sequence>MRIYLPNDPIQPPNTTALIPNYITKYGGIAKEVIEATCSTIADDTSNQIHFNSDACASNTIADSLAKILNDQLSKNNSPPGNATTTTGTCQSTVSHSTVEWAVETSIADAPEEFTVTCASCTSCYATFSDIVLNLTWSSDQLNGMSKRYVSNSNDISPVNSSSNLSTHTNLFMSLFIMLLLIRYLHQ</sequence>
<dbReference type="EMBL" id="JAEPRD010000036">
    <property type="protein sequence ID" value="KAG2205534.1"/>
    <property type="molecule type" value="Genomic_DNA"/>
</dbReference>
<dbReference type="Proteomes" id="UP000603453">
    <property type="component" value="Unassembled WGS sequence"/>
</dbReference>
<organism evidence="1 2">
    <name type="scientific">Mucor saturninus</name>
    <dbReference type="NCBI Taxonomy" id="64648"/>
    <lineage>
        <taxon>Eukaryota</taxon>
        <taxon>Fungi</taxon>
        <taxon>Fungi incertae sedis</taxon>
        <taxon>Mucoromycota</taxon>
        <taxon>Mucoromycotina</taxon>
        <taxon>Mucoromycetes</taxon>
        <taxon>Mucorales</taxon>
        <taxon>Mucorineae</taxon>
        <taxon>Mucoraceae</taxon>
        <taxon>Mucor</taxon>
    </lineage>
</organism>
<evidence type="ECO:0000313" key="2">
    <source>
        <dbReference type="Proteomes" id="UP000603453"/>
    </source>
</evidence>